<sequence length="468" mass="52019">MSKLVQALDNTTYTANGAVTFKSTGSACLDLFSVIGASRGKDVSGAFLKSLEESLDVTLRILLWSRDVRGGAGERGTFKRLVSILIDKVEEGVVHKIIQKTPEIGRWDDLDLFWDTKYEQTAAYFWLSAIKDGNGLASKWAPSKFKKGAAPLAKVGGFKVEREWRKFLVPLRSTVEQLMCAREWEEIPHGKLPSLASSRYDQAFQRHDDSGLYAAYKAALEKGEVKVNAGALFPYDPIKAFRNTRDEVIPAAQWAALRDFITTDRNFLPIIDVSGSMSTPVGGNPNLKAVDVAVSLGMYLSERNKGLFKDVFLTFHSNPQLIQMKGSFAQRVDQVYRAPWGGSTDLQKSFKLILDAAVANNLGEEDMPTHILLISDMEFNRIEDHWGNNKTNFQAIDEQYQAAGYKRPQIIFWRVDSGAPNAPVKFDQFGTALVSGFSPAIIKPLLEGGDLSPMKAMLDVIMVDRYSL</sequence>
<feature type="domain" description="DUF2828" evidence="1">
    <location>
        <begin position="165"/>
        <end position="243"/>
    </location>
</feature>
<dbReference type="EMBL" id="OP491958">
    <property type="protein sequence ID" value="UZV39726.1"/>
    <property type="molecule type" value="Genomic_DNA"/>
</dbReference>
<evidence type="ECO:0000313" key="4">
    <source>
        <dbReference type="Proteomes" id="UP001163735"/>
    </source>
</evidence>
<reference evidence="3" key="1">
    <citation type="submission" date="2022-09" db="EMBL/GenBank/DDBJ databases">
        <authorList>
            <person name="Cebeci A."/>
            <person name="Ture M."/>
            <person name="Alemdag M."/>
            <person name="Altinok I."/>
        </authorList>
    </citation>
    <scope>NUCLEOTIDE SEQUENCE</scope>
</reference>
<dbReference type="Gene3D" id="3.40.50.410">
    <property type="entry name" value="von Willebrand factor, type A domain"/>
    <property type="match status" value="1"/>
</dbReference>
<dbReference type="InterPro" id="IPR011205">
    <property type="entry name" value="UCP015417_vWA"/>
</dbReference>
<dbReference type="PIRSF" id="PIRSF015417">
    <property type="entry name" value="T31B5_30_vWA"/>
    <property type="match status" value="1"/>
</dbReference>
<dbReference type="PANTHER" id="PTHR31373">
    <property type="entry name" value="OS06G0652100 PROTEIN"/>
    <property type="match status" value="1"/>
</dbReference>
<evidence type="ECO:0000259" key="1">
    <source>
        <dbReference type="Pfam" id="PF11443"/>
    </source>
</evidence>
<proteinExistence type="predicted"/>
<name>A0A9E8GAA9_9CAUD</name>
<gene>
    <name evidence="3" type="ORF">APT65_00123</name>
</gene>
<protein>
    <submittedName>
        <fullName evidence="3">Uncharacterized protein</fullName>
    </submittedName>
</protein>
<dbReference type="InterPro" id="IPR036465">
    <property type="entry name" value="vWFA_dom_sf"/>
</dbReference>
<dbReference type="InterPro" id="IPR058580">
    <property type="entry name" value="DUF2828"/>
</dbReference>
<evidence type="ECO:0000259" key="2">
    <source>
        <dbReference type="Pfam" id="PF25043"/>
    </source>
</evidence>
<dbReference type="Pfam" id="PF11443">
    <property type="entry name" value="DUF2828"/>
    <property type="match status" value="2"/>
</dbReference>
<evidence type="ECO:0000313" key="3">
    <source>
        <dbReference type="EMBL" id="UZV39726.1"/>
    </source>
</evidence>
<dbReference type="PANTHER" id="PTHR31373:SF27">
    <property type="entry name" value="TROVE DOMAIN-CONTAINING PROTEIN"/>
    <property type="match status" value="1"/>
</dbReference>
<feature type="domain" description="DUF7788" evidence="2">
    <location>
        <begin position="268"/>
        <end position="452"/>
    </location>
</feature>
<keyword evidence="4" id="KW-1185">Reference proteome</keyword>
<dbReference type="Pfam" id="PF25043">
    <property type="entry name" value="DUF7788"/>
    <property type="match status" value="1"/>
</dbReference>
<dbReference type="InterPro" id="IPR056690">
    <property type="entry name" value="DUF7788"/>
</dbReference>
<organism evidence="3 4">
    <name type="scientific">Aeromonas phage APT65</name>
    <dbReference type="NCBI Taxonomy" id="2982914"/>
    <lineage>
        <taxon>Viruses</taxon>
        <taxon>Duplodnaviria</taxon>
        <taxon>Heunggongvirae</taxon>
        <taxon>Uroviricota</taxon>
        <taxon>Caudoviricetes</taxon>
        <taxon>Aquaneticvirus</taxon>
        <taxon>Aquaneticvirus ApT65</taxon>
    </lineage>
</organism>
<accession>A0A9E8GAA9</accession>
<dbReference type="SUPFAM" id="SSF53300">
    <property type="entry name" value="vWA-like"/>
    <property type="match status" value="1"/>
</dbReference>
<dbReference type="Proteomes" id="UP001163735">
    <property type="component" value="Segment"/>
</dbReference>
<feature type="domain" description="DUF2828" evidence="1">
    <location>
        <begin position="14"/>
        <end position="82"/>
    </location>
</feature>